<proteinExistence type="predicted"/>
<dbReference type="AlphaFoldDB" id="A0A2N3V5A1"/>
<protein>
    <submittedName>
        <fullName evidence="1">Uncharacterized protein</fullName>
    </submittedName>
</protein>
<accession>A0A2N3V5A1</accession>
<name>A0A2N3V5A1_9NOCA</name>
<dbReference type="EMBL" id="PJMW01000003">
    <property type="protein sequence ID" value="PKV76771.1"/>
    <property type="molecule type" value="Genomic_DNA"/>
</dbReference>
<dbReference type="Proteomes" id="UP000233766">
    <property type="component" value="Unassembled WGS sequence"/>
</dbReference>
<organism evidence="1 2">
    <name type="scientific">Nocardia fluminea</name>
    <dbReference type="NCBI Taxonomy" id="134984"/>
    <lineage>
        <taxon>Bacteria</taxon>
        <taxon>Bacillati</taxon>
        <taxon>Actinomycetota</taxon>
        <taxon>Actinomycetes</taxon>
        <taxon>Mycobacteriales</taxon>
        <taxon>Nocardiaceae</taxon>
        <taxon>Nocardia</taxon>
    </lineage>
</organism>
<sequence>MTDNTATDQTPADTHTRGEVVCPIAIGDEVTGLTNRTWRGVVLQVFDNHVPECVIETDTGGRGLVAPWLLVPAHQECSPQWLDRMRAYRDAKRDEALDRLRSDQDELAEKAETLAERLTEIAATLRAGRFRDPDDEDPIEHEGTSIDDGLGHLAETRYNLIDSGLLSPPEIRQHLDID</sequence>
<keyword evidence="2" id="KW-1185">Reference proteome</keyword>
<comment type="caution">
    <text evidence="1">The sequence shown here is derived from an EMBL/GenBank/DDBJ whole genome shotgun (WGS) entry which is preliminary data.</text>
</comment>
<dbReference type="RefSeq" id="WP_101468938.1">
    <property type="nucleotide sequence ID" value="NZ_PJMW01000003.1"/>
</dbReference>
<evidence type="ECO:0000313" key="1">
    <source>
        <dbReference type="EMBL" id="PKV76771.1"/>
    </source>
</evidence>
<gene>
    <name evidence="1" type="ORF">ATK86_7174</name>
</gene>
<dbReference type="OrthoDB" id="4514534at2"/>
<evidence type="ECO:0000313" key="2">
    <source>
        <dbReference type="Proteomes" id="UP000233766"/>
    </source>
</evidence>
<reference evidence="1 2" key="1">
    <citation type="submission" date="2017-12" db="EMBL/GenBank/DDBJ databases">
        <title>Sequencing the genomes of 1000 Actinobacteria strains.</title>
        <authorList>
            <person name="Klenk H.-P."/>
        </authorList>
    </citation>
    <scope>NUCLEOTIDE SEQUENCE [LARGE SCALE GENOMIC DNA]</scope>
    <source>
        <strain evidence="1 2">DSM 44489</strain>
    </source>
</reference>